<proteinExistence type="predicted"/>
<comment type="caution">
    <text evidence="2">The sequence shown here is derived from an EMBL/GenBank/DDBJ whole genome shotgun (WGS) entry which is preliminary data.</text>
</comment>
<accession>A0A6A4VXB6</accession>
<evidence type="ECO:0000256" key="1">
    <source>
        <dbReference type="SAM" id="SignalP"/>
    </source>
</evidence>
<dbReference type="OrthoDB" id="9988752at2759"/>
<keyword evidence="3" id="KW-1185">Reference proteome</keyword>
<dbReference type="AlphaFoldDB" id="A0A6A4VXB6"/>
<protein>
    <submittedName>
        <fullName evidence="2">Semaphorin-2A</fullName>
    </submittedName>
</protein>
<feature type="chain" id="PRO_5025615212" evidence="1">
    <location>
        <begin position="38"/>
        <end position="99"/>
    </location>
</feature>
<dbReference type="Proteomes" id="UP000440578">
    <property type="component" value="Unassembled WGS sequence"/>
</dbReference>
<reference evidence="2 3" key="1">
    <citation type="submission" date="2019-07" db="EMBL/GenBank/DDBJ databases">
        <title>Draft genome assembly of a fouling barnacle, Amphibalanus amphitrite (Darwin, 1854): The first reference genome for Thecostraca.</title>
        <authorList>
            <person name="Kim W."/>
        </authorList>
    </citation>
    <scope>NUCLEOTIDE SEQUENCE [LARGE SCALE GENOMIC DNA]</scope>
    <source>
        <strain evidence="2">SNU_AA5</strain>
        <tissue evidence="2">Soma without cirri and trophi</tissue>
    </source>
</reference>
<keyword evidence="1" id="KW-0732">Signal</keyword>
<evidence type="ECO:0000313" key="2">
    <source>
        <dbReference type="EMBL" id="KAF0299476.1"/>
    </source>
</evidence>
<dbReference type="EMBL" id="VIIS01001361">
    <property type="protein sequence ID" value="KAF0299476.1"/>
    <property type="molecule type" value="Genomic_DNA"/>
</dbReference>
<gene>
    <name evidence="2" type="primary">Sema2a_2</name>
    <name evidence="2" type="ORF">FJT64_027760</name>
</gene>
<organism evidence="2 3">
    <name type="scientific">Amphibalanus amphitrite</name>
    <name type="common">Striped barnacle</name>
    <name type="synonym">Balanus amphitrite</name>
    <dbReference type="NCBI Taxonomy" id="1232801"/>
    <lineage>
        <taxon>Eukaryota</taxon>
        <taxon>Metazoa</taxon>
        <taxon>Ecdysozoa</taxon>
        <taxon>Arthropoda</taxon>
        <taxon>Crustacea</taxon>
        <taxon>Multicrustacea</taxon>
        <taxon>Cirripedia</taxon>
        <taxon>Thoracica</taxon>
        <taxon>Thoracicalcarea</taxon>
        <taxon>Balanomorpha</taxon>
        <taxon>Balanoidea</taxon>
        <taxon>Balanidae</taxon>
        <taxon>Amphibalaninae</taxon>
        <taxon>Amphibalanus</taxon>
    </lineage>
</organism>
<evidence type="ECO:0000313" key="3">
    <source>
        <dbReference type="Proteomes" id="UP000440578"/>
    </source>
</evidence>
<feature type="signal peptide" evidence="1">
    <location>
        <begin position="1"/>
        <end position="37"/>
    </location>
</feature>
<sequence length="99" mass="11391">MCCPVPHQPLLRAERAMASRGVPVLLGAALLLRLACCLEDLVLAPADSYDGFDGFYQQPFFTHRVRHHKEHVKELSCGKFYYRTFYLDERRDVLYVGAM</sequence>
<name>A0A6A4VXB6_AMPAM</name>